<accession>A0ABP1QPC7</accession>
<comment type="caution">
    <text evidence="2">The sequence shown here is derived from an EMBL/GenBank/DDBJ whole genome shotgun (WGS) entry which is preliminary data.</text>
</comment>
<sequence>MADEQPPETPVPTEEAPPPPPPQEEGGKKLSTNSAASKKQSEDKGKGAVATKTKEQSKKKDPKGKKPERKYLGWLDANNIEWKTYMEYMGYKNWLMKYGPSSEWGQRYKEWICSGMTRGAMRKPSYRAVEWLKYQRGIEVAPVGECCTRKRCSIRDYFIEPVDNYCCRPCPWPKTTSGEYGWLAQHQSCQLEIYPNDFMKKPPLPWHHKKISSFLPGTM</sequence>
<evidence type="ECO:0000256" key="1">
    <source>
        <dbReference type="SAM" id="MobiDB-lite"/>
    </source>
</evidence>
<dbReference type="Proteomes" id="UP001642540">
    <property type="component" value="Unassembled WGS sequence"/>
</dbReference>
<reference evidence="2 3" key="1">
    <citation type="submission" date="2024-08" db="EMBL/GenBank/DDBJ databases">
        <authorList>
            <person name="Cucini C."/>
            <person name="Frati F."/>
        </authorList>
    </citation>
    <scope>NUCLEOTIDE SEQUENCE [LARGE SCALE GENOMIC DNA]</scope>
</reference>
<feature type="compositionally biased region" description="Basic and acidic residues" evidence="1">
    <location>
        <begin position="39"/>
        <end position="59"/>
    </location>
</feature>
<dbReference type="EMBL" id="CAXLJM020000035">
    <property type="protein sequence ID" value="CAL8103817.1"/>
    <property type="molecule type" value="Genomic_DNA"/>
</dbReference>
<dbReference type="Pfam" id="PF14945">
    <property type="entry name" value="LLC1"/>
    <property type="match status" value="1"/>
</dbReference>
<evidence type="ECO:0000313" key="2">
    <source>
        <dbReference type="EMBL" id="CAL8103817.1"/>
    </source>
</evidence>
<feature type="compositionally biased region" description="Pro residues" evidence="1">
    <location>
        <begin position="7"/>
        <end position="23"/>
    </location>
</feature>
<gene>
    <name evidence="2" type="ORF">ODALV1_LOCUS11561</name>
</gene>
<proteinExistence type="predicted"/>
<protein>
    <submittedName>
        <fullName evidence="2">Uncharacterized protein</fullName>
    </submittedName>
</protein>
<feature type="region of interest" description="Disordered" evidence="1">
    <location>
        <begin position="1"/>
        <end position="69"/>
    </location>
</feature>
<evidence type="ECO:0000313" key="3">
    <source>
        <dbReference type="Proteomes" id="UP001642540"/>
    </source>
</evidence>
<name>A0ABP1QPC7_9HEXA</name>
<dbReference type="InterPro" id="IPR020339">
    <property type="entry name" value="C20orf85-like"/>
</dbReference>
<organism evidence="2 3">
    <name type="scientific">Orchesella dallaii</name>
    <dbReference type="NCBI Taxonomy" id="48710"/>
    <lineage>
        <taxon>Eukaryota</taxon>
        <taxon>Metazoa</taxon>
        <taxon>Ecdysozoa</taxon>
        <taxon>Arthropoda</taxon>
        <taxon>Hexapoda</taxon>
        <taxon>Collembola</taxon>
        <taxon>Entomobryomorpha</taxon>
        <taxon>Entomobryoidea</taxon>
        <taxon>Orchesellidae</taxon>
        <taxon>Orchesellinae</taxon>
        <taxon>Orchesella</taxon>
    </lineage>
</organism>
<keyword evidence="3" id="KW-1185">Reference proteome</keyword>